<comment type="caution">
    <text evidence="2">The sequence shown here is derived from an EMBL/GenBank/DDBJ whole genome shotgun (WGS) entry which is preliminary data.</text>
</comment>
<evidence type="ECO:0000313" key="3">
    <source>
        <dbReference type="Proteomes" id="UP001642484"/>
    </source>
</evidence>
<accession>A0ABP0MZA4</accession>
<evidence type="ECO:0000313" key="2">
    <source>
        <dbReference type="EMBL" id="CAK9056756.1"/>
    </source>
</evidence>
<keyword evidence="3" id="KW-1185">Reference proteome</keyword>
<proteinExistence type="predicted"/>
<feature type="transmembrane region" description="Helical" evidence="1">
    <location>
        <begin position="35"/>
        <end position="53"/>
    </location>
</feature>
<organism evidence="2 3">
    <name type="scientific">Durusdinium trenchii</name>
    <dbReference type="NCBI Taxonomy" id="1381693"/>
    <lineage>
        <taxon>Eukaryota</taxon>
        <taxon>Sar</taxon>
        <taxon>Alveolata</taxon>
        <taxon>Dinophyceae</taxon>
        <taxon>Suessiales</taxon>
        <taxon>Symbiodiniaceae</taxon>
        <taxon>Durusdinium</taxon>
    </lineage>
</organism>
<evidence type="ECO:0000256" key="1">
    <source>
        <dbReference type="SAM" id="Phobius"/>
    </source>
</evidence>
<feature type="transmembrane region" description="Helical" evidence="1">
    <location>
        <begin position="60"/>
        <end position="79"/>
    </location>
</feature>
<sequence>MLSVVTSVALVAVAVQILTQSPKQREEAMQSQFAIFTAIVGAAHGLEAMLTVLGFDPLRVSSMVSFMTAVASVGLWVSLHADLGFVGSLKLIRKEPVQPVPVIDAESPASPTGAAHEPPIAVPPIAPSAVGLVKVEANSVEEPNAQDAPMPLFLLDSSAHLRMLRSGRAKRLASINEEVCSDTPKWMAYLGAHVATELLPRVPLGGKQHSWDNVCETMASLAAWLRSDEAEELSKAYRPCFGFSCERCCNAVKPEESQCRVCSLSVD</sequence>
<protein>
    <submittedName>
        <fullName evidence="2">Uncharacterized protein</fullName>
    </submittedName>
</protein>
<gene>
    <name evidence="2" type="ORF">CCMP2556_LOCUS28078</name>
</gene>
<keyword evidence="1" id="KW-0472">Membrane</keyword>
<reference evidence="2 3" key="1">
    <citation type="submission" date="2024-02" db="EMBL/GenBank/DDBJ databases">
        <authorList>
            <person name="Chen Y."/>
            <person name="Shah S."/>
            <person name="Dougan E. K."/>
            <person name="Thang M."/>
            <person name="Chan C."/>
        </authorList>
    </citation>
    <scope>NUCLEOTIDE SEQUENCE [LARGE SCALE GENOMIC DNA]</scope>
</reference>
<keyword evidence="1" id="KW-1133">Transmembrane helix</keyword>
<keyword evidence="1" id="KW-0812">Transmembrane</keyword>
<dbReference type="EMBL" id="CAXAMN010020890">
    <property type="protein sequence ID" value="CAK9056756.1"/>
    <property type="molecule type" value="Genomic_DNA"/>
</dbReference>
<dbReference type="Proteomes" id="UP001642484">
    <property type="component" value="Unassembled WGS sequence"/>
</dbReference>
<name>A0ABP0MZA4_9DINO</name>